<dbReference type="AlphaFoldDB" id="A0A919V2N6"/>
<dbReference type="InterPro" id="IPR043917">
    <property type="entry name" value="DUF5753"/>
</dbReference>
<dbReference type="RefSeq" id="WP_204020291.1">
    <property type="nucleotide sequence ID" value="NZ_BOOW01000004.1"/>
</dbReference>
<dbReference type="InterPro" id="IPR010982">
    <property type="entry name" value="Lambda_DNA-bd_dom_sf"/>
</dbReference>
<feature type="domain" description="HTH cro/C1-type" evidence="1">
    <location>
        <begin position="15"/>
        <end position="69"/>
    </location>
</feature>
<evidence type="ECO:0000313" key="2">
    <source>
        <dbReference type="EMBL" id="GII90120.1"/>
    </source>
</evidence>
<name>A0A919V2N6_9ACTN</name>
<protein>
    <submittedName>
        <fullName evidence="2">Transcriptional regulator</fullName>
    </submittedName>
</protein>
<sequence length="288" mass="31782">MPNIRQAREALGVRLRELRQSSGLNGREFARRAGWLATKVSKIEHGKQTPSEADLRIWAGVCGADDEVVSLCAQLRNLELAYATWRRQLRAGTAARQRRLSEIEAKVGLVRWFEPSTVPGLLQTAQYARAIFAQVIAVHGLPDDLEAGVTARMDRQRVLRQPGQRFHFLVTEAALRNLVCPPEVLKSQVEGLIASAGMPSVALGVIPFGARLAKSPVHGFVIRDEALVSVETFAAELSLTQPEEIRLYGRIFDLMRESAVYGKAARKVLLRVIDDLSALVTGNEEQSP</sequence>
<dbReference type="InterPro" id="IPR001387">
    <property type="entry name" value="Cro/C1-type_HTH"/>
</dbReference>
<dbReference type="Proteomes" id="UP000606172">
    <property type="component" value="Unassembled WGS sequence"/>
</dbReference>
<evidence type="ECO:0000259" key="1">
    <source>
        <dbReference type="PROSITE" id="PS50943"/>
    </source>
</evidence>
<accession>A0A919V2N6</accession>
<evidence type="ECO:0000313" key="3">
    <source>
        <dbReference type="Proteomes" id="UP000606172"/>
    </source>
</evidence>
<dbReference type="EMBL" id="BOOW01000004">
    <property type="protein sequence ID" value="GII90120.1"/>
    <property type="molecule type" value="Genomic_DNA"/>
</dbReference>
<comment type="caution">
    <text evidence="2">The sequence shown here is derived from an EMBL/GenBank/DDBJ whole genome shotgun (WGS) entry which is preliminary data.</text>
</comment>
<reference evidence="2" key="1">
    <citation type="submission" date="2021-01" db="EMBL/GenBank/DDBJ databases">
        <title>Whole genome shotgun sequence of Sinosporangium siamense NBRC 109515.</title>
        <authorList>
            <person name="Komaki H."/>
            <person name="Tamura T."/>
        </authorList>
    </citation>
    <scope>NUCLEOTIDE SEQUENCE</scope>
    <source>
        <strain evidence="2">NBRC 109515</strain>
    </source>
</reference>
<gene>
    <name evidence="2" type="ORF">Ssi02_03510</name>
</gene>
<proteinExistence type="predicted"/>
<dbReference type="GO" id="GO:0003677">
    <property type="term" value="F:DNA binding"/>
    <property type="evidence" value="ECO:0007669"/>
    <property type="project" value="InterPro"/>
</dbReference>
<keyword evidence="3" id="KW-1185">Reference proteome</keyword>
<dbReference type="PROSITE" id="PS50943">
    <property type="entry name" value="HTH_CROC1"/>
    <property type="match status" value="1"/>
</dbReference>
<dbReference type="SMART" id="SM00530">
    <property type="entry name" value="HTH_XRE"/>
    <property type="match status" value="1"/>
</dbReference>
<dbReference type="Gene3D" id="1.10.260.40">
    <property type="entry name" value="lambda repressor-like DNA-binding domains"/>
    <property type="match status" value="1"/>
</dbReference>
<dbReference type="CDD" id="cd00093">
    <property type="entry name" value="HTH_XRE"/>
    <property type="match status" value="1"/>
</dbReference>
<dbReference type="Pfam" id="PF13560">
    <property type="entry name" value="HTH_31"/>
    <property type="match status" value="1"/>
</dbReference>
<organism evidence="2 3">
    <name type="scientific">Sinosporangium siamense</name>
    <dbReference type="NCBI Taxonomy" id="1367973"/>
    <lineage>
        <taxon>Bacteria</taxon>
        <taxon>Bacillati</taxon>
        <taxon>Actinomycetota</taxon>
        <taxon>Actinomycetes</taxon>
        <taxon>Streptosporangiales</taxon>
        <taxon>Streptosporangiaceae</taxon>
        <taxon>Sinosporangium</taxon>
    </lineage>
</organism>
<dbReference type="SUPFAM" id="SSF47413">
    <property type="entry name" value="lambda repressor-like DNA-binding domains"/>
    <property type="match status" value="1"/>
</dbReference>
<dbReference type="Pfam" id="PF19054">
    <property type="entry name" value="DUF5753"/>
    <property type="match status" value="1"/>
</dbReference>